<sequence>MIRHSIKSISTKTISIRCFNTSCMRLAKGDESTIDSFRLPSQTSINEWEFKYDYIPKTSEPKIPPISKEAVKQDIAHEKAKSVERELFAKESNASVKVEANNAEVLHGGETIGTEPEYLEDISSQPIDVTNPNAKNSTKFKKSVNHDKYVQSSVNPEINSGDIHNLSEGDVDHKIENVKQSPVVEDLEHDNLNHEGQTKKDDTSSSSNTGLGILAVLGLGGAGYYYFSSSSSKAAKK</sequence>
<name>A0A9W4XCN0_9ASCO</name>
<reference evidence="3" key="1">
    <citation type="submission" date="2022-12" db="EMBL/GenBank/DDBJ databases">
        <authorList>
            <person name="Brejova B."/>
        </authorList>
    </citation>
    <scope>NUCLEOTIDE SEQUENCE</scope>
</reference>
<evidence type="ECO:0000313" key="3">
    <source>
        <dbReference type="EMBL" id="CAI5760715.1"/>
    </source>
</evidence>
<comment type="caution">
    <text evidence="3">The sequence shown here is derived from an EMBL/GenBank/DDBJ whole genome shotgun (WGS) entry which is preliminary data.</text>
</comment>
<gene>
    <name evidence="3" type="ORF">CANVERA_P5223</name>
</gene>
<keyword evidence="4" id="KW-1185">Reference proteome</keyword>
<keyword evidence="2" id="KW-1133">Transmembrane helix</keyword>
<keyword evidence="2" id="KW-0472">Membrane</keyword>
<evidence type="ECO:0000256" key="2">
    <source>
        <dbReference type="SAM" id="Phobius"/>
    </source>
</evidence>
<feature type="transmembrane region" description="Helical" evidence="2">
    <location>
        <begin position="209"/>
        <end position="227"/>
    </location>
</feature>
<keyword evidence="2" id="KW-0812">Transmembrane</keyword>
<accession>A0A9W4XCN0</accession>
<evidence type="ECO:0000313" key="4">
    <source>
        <dbReference type="Proteomes" id="UP001152885"/>
    </source>
</evidence>
<dbReference type="Proteomes" id="UP001152885">
    <property type="component" value="Unassembled WGS sequence"/>
</dbReference>
<evidence type="ECO:0000256" key="1">
    <source>
        <dbReference type="SAM" id="MobiDB-lite"/>
    </source>
</evidence>
<dbReference type="OrthoDB" id="4084695at2759"/>
<organism evidence="3 4">
    <name type="scientific">Candida verbasci</name>
    <dbReference type="NCBI Taxonomy" id="1227364"/>
    <lineage>
        <taxon>Eukaryota</taxon>
        <taxon>Fungi</taxon>
        <taxon>Dikarya</taxon>
        <taxon>Ascomycota</taxon>
        <taxon>Saccharomycotina</taxon>
        <taxon>Pichiomycetes</taxon>
        <taxon>Debaryomycetaceae</taxon>
        <taxon>Candida/Lodderomyces clade</taxon>
        <taxon>Candida</taxon>
    </lineage>
</organism>
<proteinExistence type="predicted"/>
<dbReference type="AlphaFoldDB" id="A0A9W4XCN0"/>
<dbReference type="EMBL" id="CANTUO010000007">
    <property type="protein sequence ID" value="CAI5760715.1"/>
    <property type="molecule type" value="Genomic_DNA"/>
</dbReference>
<protein>
    <submittedName>
        <fullName evidence="3">Uncharacterized protein</fullName>
    </submittedName>
</protein>
<feature type="compositionally biased region" description="Basic and acidic residues" evidence="1">
    <location>
        <begin position="189"/>
        <end position="203"/>
    </location>
</feature>
<feature type="region of interest" description="Disordered" evidence="1">
    <location>
        <begin position="183"/>
        <end position="208"/>
    </location>
</feature>